<dbReference type="eggNOG" id="KOG0082">
    <property type="taxonomic scope" value="Eukaryota"/>
</dbReference>
<organism evidence="6 7">
    <name type="scientific">Rhizopus delemar (strain RA 99-880 / ATCC MYA-4621 / FGSC 9543 / NRRL 43880)</name>
    <name type="common">Mucormycosis agent</name>
    <name type="synonym">Rhizopus arrhizus var. delemar</name>
    <dbReference type="NCBI Taxonomy" id="246409"/>
    <lineage>
        <taxon>Eukaryota</taxon>
        <taxon>Fungi</taxon>
        <taxon>Fungi incertae sedis</taxon>
        <taxon>Mucoromycota</taxon>
        <taxon>Mucoromycotina</taxon>
        <taxon>Mucoromycetes</taxon>
        <taxon>Mucorales</taxon>
        <taxon>Mucorineae</taxon>
        <taxon>Rhizopodaceae</taxon>
        <taxon>Rhizopus</taxon>
    </lineage>
</organism>
<dbReference type="GO" id="GO:0046872">
    <property type="term" value="F:metal ion binding"/>
    <property type="evidence" value="ECO:0007669"/>
    <property type="project" value="UniProtKB-KW"/>
</dbReference>
<feature type="binding site" evidence="5">
    <location>
        <position position="18"/>
    </location>
    <ligand>
        <name>Mg(2+)</name>
        <dbReference type="ChEBI" id="CHEBI:18420"/>
    </ligand>
</feature>
<dbReference type="Gene3D" id="3.40.50.300">
    <property type="entry name" value="P-loop containing nucleotide triphosphate hydrolases"/>
    <property type="match status" value="1"/>
</dbReference>
<dbReference type="SMART" id="SM00275">
    <property type="entry name" value="G_alpha"/>
    <property type="match status" value="1"/>
</dbReference>
<keyword evidence="7" id="KW-1185">Reference proteome</keyword>
<feature type="binding site" evidence="5">
    <location>
        <position position="151"/>
    </location>
    <ligand>
        <name>Mg(2+)</name>
        <dbReference type="ChEBI" id="CHEBI:18420"/>
    </ligand>
</feature>
<dbReference type="GO" id="GO:0005525">
    <property type="term" value="F:GTP binding"/>
    <property type="evidence" value="ECO:0007669"/>
    <property type="project" value="UniProtKB-KW"/>
</dbReference>
<protein>
    <recommendedName>
        <fullName evidence="8">G-protein alpha subunit</fullName>
    </recommendedName>
</protein>
<evidence type="ECO:0000256" key="3">
    <source>
        <dbReference type="ARBA" id="ARBA00023224"/>
    </source>
</evidence>
<dbReference type="GO" id="GO:0001664">
    <property type="term" value="F:G protein-coupled receptor binding"/>
    <property type="evidence" value="ECO:0007669"/>
    <property type="project" value="TreeGrafter"/>
</dbReference>
<evidence type="ECO:0008006" key="8">
    <source>
        <dbReference type="Google" id="ProtNLM"/>
    </source>
</evidence>
<dbReference type="AlphaFoldDB" id="I1BIX4"/>
<dbReference type="Pfam" id="PF00503">
    <property type="entry name" value="G-alpha"/>
    <property type="match status" value="1"/>
</dbReference>
<accession>I1BIX4</accession>
<keyword evidence="5" id="KW-0460">Magnesium</keyword>
<dbReference type="SUPFAM" id="SSF47895">
    <property type="entry name" value="Transducin (alpha subunit), insertion domain"/>
    <property type="match status" value="1"/>
</dbReference>
<evidence type="ECO:0000256" key="1">
    <source>
        <dbReference type="ARBA" id="ARBA00022741"/>
    </source>
</evidence>
<dbReference type="RefSeq" id="XP_067511550.1">
    <property type="nucleotide sequence ID" value="XM_067655449.1"/>
</dbReference>
<dbReference type="EMBL" id="CH476732">
    <property type="protein sequence ID" value="EIE76154.1"/>
    <property type="molecule type" value="Genomic_DNA"/>
</dbReference>
<dbReference type="GeneID" id="93607830"/>
<dbReference type="PRINTS" id="PR00318">
    <property type="entry name" value="GPROTEINA"/>
</dbReference>
<keyword evidence="5" id="KW-0479">Metal-binding</keyword>
<evidence type="ECO:0000256" key="4">
    <source>
        <dbReference type="PIRSR" id="PIRSR601019-1"/>
    </source>
</evidence>
<dbReference type="InParanoid" id="I1BIX4"/>
<dbReference type="PROSITE" id="PS51882">
    <property type="entry name" value="G_ALPHA"/>
    <property type="match status" value="1"/>
</dbReference>
<dbReference type="InterPro" id="IPR027417">
    <property type="entry name" value="P-loop_NTPase"/>
</dbReference>
<feature type="binding site" evidence="4">
    <location>
        <begin position="14"/>
        <end position="19"/>
    </location>
    <ligand>
        <name>GTP</name>
        <dbReference type="ChEBI" id="CHEBI:37565"/>
    </ligand>
</feature>
<keyword evidence="1 4" id="KW-0547">Nucleotide-binding</keyword>
<dbReference type="GO" id="GO:0005737">
    <property type="term" value="C:cytoplasm"/>
    <property type="evidence" value="ECO:0007669"/>
    <property type="project" value="TreeGrafter"/>
</dbReference>
<dbReference type="Gene3D" id="1.10.400.10">
    <property type="entry name" value="GI Alpha 1, domain 2-like"/>
    <property type="match status" value="1"/>
</dbReference>
<dbReference type="GO" id="GO:0031683">
    <property type="term" value="F:G-protein beta/gamma-subunit complex binding"/>
    <property type="evidence" value="ECO:0007669"/>
    <property type="project" value="InterPro"/>
</dbReference>
<keyword evidence="2 4" id="KW-0342">GTP-binding</keyword>
<evidence type="ECO:0000313" key="7">
    <source>
        <dbReference type="Proteomes" id="UP000009138"/>
    </source>
</evidence>
<sequence length="181" mass="20771">MSKEIYSNLIGAGESGKSTVIKQMRLIHASGFKASEREGFRIIVFLNVFSAMQILLEIVDILNLKLTDPILKYAHMFKSTPSLEENQRFPEIYYSPLKDLWNDSSIQDAYQKGNAFALHDNIAYFYNQLDTLWNPNYKPSDGDIIRCRAKTTGISETAFHLGGLTYRMFDVGGQRSERKKW</sequence>
<evidence type="ECO:0000256" key="5">
    <source>
        <dbReference type="PIRSR" id="PIRSR601019-2"/>
    </source>
</evidence>
<dbReference type="SUPFAM" id="SSF52540">
    <property type="entry name" value="P-loop containing nucleoside triphosphate hydrolases"/>
    <property type="match status" value="1"/>
</dbReference>
<reference evidence="6 7" key="1">
    <citation type="journal article" date="2009" name="PLoS Genet.">
        <title>Genomic analysis of the basal lineage fungus Rhizopus oryzae reveals a whole-genome duplication.</title>
        <authorList>
            <person name="Ma L.-J."/>
            <person name="Ibrahim A.S."/>
            <person name="Skory C."/>
            <person name="Grabherr M.G."/>
            <person name="Burger G."/>
            <person name="Butler M."/>
            <person name="Elias M."/>
            <person name="Idnurm A."/>
            <person name="Lang B.F."/>
            <person name="Sone T."/>
            <person name="Abe A."/>
            <person name="Calvo S.E."/>
            <person name="Corrochano L.M."/>
            <person name="Engels R."/>
            <person name="Fu J."/>
            <person name="Hansberg W."/>
            <person name="Kim J.-M."/>
            <person name="Kodira C.D."/>
            <person name="Koehrsen M.J."/>
            <person name="Liu B."/>
            <person name="Miranda-Saavedra D."/>
            <person name="O'Leary S."/>
            <person name="Ortiz-Castellanos L."/>
            <person name="Poulter R."/>
            <person name="Rodriguez-Romero J."/>
            <person name="Ruiz-Herrera J."/>
            <person name="Shen Y.-Q."/>
            <person name="Zeng Q."/>
            <person name="Galagan J."/>
            <person name="Birren B.W."/>
            <person name="Cuomo C.A."/>
            <person name="Wickes B.L."/>
        </authorList>
    </citation>
    <scope>NUCLEOTIDE SEQUENCE [LARGE SCALE GENOMIC DNA]</scope>
    <source>
        <strain evidence="7">RA 99-880 / ATCC MYA-4621 / FGSC 9543 / NRRL 43880</strain>
    </source>
</reference>
<dbReference type="InterPro" id="IPR011025">
    <property type="entry name" value="GproteinA_insert"/>
</dbReference>
<dbReference type="GO" id="GO:0003924">
    <property type="term" value="F:GTPase activity"/>
    <property type="evidence" value="ECO:0007669"/>
    <property type="project" value="InterPro"/>
</dbReference>
<gene>
    <name evidence="6" type="ORF">RO3G_00858</name>
</gene>
<dbReference type="Proteomes" id="UP000009138">
    <property type="component" value="Unassembled WGS sequence"/>
</dbReference>
<evidence type="ECO:0000256" key="2">
    <source>
        <dbReference type="ARBA" id="ARBA00023134"/>
    </source>
</evidence>
<dbReference type="VEuPathDB" id="FungiDB:RO3G_00858"/>
<dbReference type="PANTHER" id="PTHR10218">
    <property type="entry name" value="GTP-BINDING PROTEIN ALPHA SUBUNIT"/>
    <property type="match status" value="1"/>
</dbReference>
<name>I1BIX4_RHIO9</name>
<evidence type="ECO:0000313" key="6">
    <source>
        <dbReference type="EMBL" id="EIE76154.1"/>
    </source>
</evidence>
<feature type="binding site" evidence="4">
    <location>
        <begin position="170"/>
        <end position="174"/>
    </location>
    <ligand>
        <name>GTP</name>
        <dbReference type="ChEBI" id="CHEBI:37565"/>
    </ligand>
</feature>
<dbReference type="OrthoDB" id="5817230at2759"/>
<proteinExistence type="predicted"/>
<keyword evidence="3" id="KW-0807">Transducer</keyword>
<dbReference type="GO" id="GO:0000750">
    <property type="term" value="P:pheromone-dependent signal transduction involved in conjugation with cellular fusion"/>
    <property type="evidence" value="ECO:0007669"/>
    <property type="project" value="TreeGrafter"/>
</dbReference>
<dbReference type="STRING" id="246409.I1BIX4"/>
<dbReference type="PANTHER" id="PTHR10218:SF242">
    <property type="entry name" value="GUANINE NUCLEOTIDE-BINDING PROTEIN ALPHA-1 SUBUNIT"/>
    <property type="match status" value="1"/>
</dbReference>
<dbReference type="OMA" id="VCMQAMI"/>
<dbReference type="CDD" id="cd00066">
    <property type="entry name" value="G-alpha"/>
    <property type="match status" value="1"/>
</dbReference>
<dbReference type="GO" id="GO:0005834">
    <property type="term" value="C:heterotrimeric G-protein complex"/>
    <property type="evidence" value="ECO:0007669"/>
    <property type="project" value="TreeGrafter"/>
</dbReference>
<dbReference type="GO" id="GO:0007186">
    <property type="term" value="P:G protein-coupled receptor signaling pathway"/>
    <property type="evidence" value="ECO:0007669"/>
    <property type="project" value="InterPro"/>
</dbReference>
<dbReference type="InterPro" id="IPR001019">
    <property type="entry name" value="Gprotein_alpha_su"/>
</dbReference>